<dbReference type="GO" id="GO:0005634">
    <property type="term" value="C:nucleus"/>
    <property type="evidence" value="ECO:0007669"/>
    <property type="project" value="TreeGrafter"/>
</dbReference>
<gene>
    <name evidence="3" type="ORF">NQ314_003840</name>
</gene>
<reference evidence="3" key="1">
    <citation type="journal article" date="2023" name="Insect Mol. Biol.">
        <title>Genome sequencing provides insights into the evolution of gene families encoding plant cell wall-degrading enzymes in longhorned beetles.</title>
        <authorList>
            <person name="Shin N.R."/>
            <person name="Okamura Y."/>
            <person name="Kirsch R."/>
            <person name="Pauchet Y."/>
        </authorList>
    </citation>
    <scope>NUCLEOTIDE SEQUENCE</scope>
    <source>
        <strain evidence="3">RBIC_L_NR</strain>
    </source>
</reference>
<dbReference type="InterPro" id="IPR016193">
    <property type="entry name" value="Cytidine_deaminase-like"/>
</dbReference>
<evidence type="ECO:0000313" key="3">
    <source>
        <dbReference type="EMBL" id="KAJ8965899.1"/>
    </source>
</evidence>
<evidence type="ECO:0000313" key="4">
    <source>
        <dbReference type="Proteomes" id="UP001162156"/>
    </source>
</evidence>
<dbReference type="GO" id="GO:0046872">
    <property type="term" value="F:metal ion binding"/>
    <property type="evidence" value="ECO:0007669"/>
    <property type="project" value="UniProtKB-KW"/>
</dbReference>
<accession>A0AAV8ZKY8</accession>
<dbReference type="CDD" id="cd01285">
    <property type="entry name" value="nucleoside_deaminase"/>
    <property type="match status" value="1"/>
</dbReference>
<dbReference type="GO" id="GO:0002100">
    <property type="term" value="P:tRNA wobble adenosine to inosine editing"/>
    <property type="evidence" value="ECO:0007669"/>
    <property type="project" value="InterPro"/>
</dbReference>
<dbReference type="PROSITE" id="PS51747">
    <property type="entry name" value="CYT_DCMP_DEAMINASES_2"/>
    <property type="match status" value="1"/>
</dbReference>
<dbReference type="SUPFAM" id="SSF53927">
    <property type="entry name" value="Cytidine deaminase-like"/>
    <property type="match status" value="1"/>
</dbReference>
<dbReference type="PANTHER" id="PTHR11079:SF149">
    <property type="entry name" value="TRNA-SPECIFIC ADENOSINE DEAMINASE 2"/>
    <property type="match status" value="1"/>
</dbReference>
<dbReference type="Pfam" id="PF00383">
    <property type="entry name" value="dCMP_cyt_deam_1"/>
    <property type="match status" value="1"/>
</dbReference>
<protein>
    <recommendedName>
        <fullName evidence="2">CMP/dCMP-type deaminase domain-containing protein</fullName>
    </recommendedName>
</protein>
<comment type="caution">
    <text evidence="3">The sequence shown here is derived from an EMBL/GenBank/DDBJ whole genome shotgun (WGS) entry which is preliminary data.</text>
</comment>
<organism evidence="3 4">
    <name type="scientific">Rhamnusium bicolor</name>
    <dbReference type="NCBI Taxonomy" id="1586634"/>
    <lineage>
        <taxon>Eukaryota</taxon>
        <taxon>Metazoa</taxon>
        <taxon>Ecdysozoa</taxon>
        <taxon>Arthropoda</taxon>
        <taxon>Hexapoda</taxon>
        <taxon>Insecta</taxon>
        <taxon>Pterygota</taxon>
        <taxon>Neoptera</taxon>
        <taxon>Endopterygota</taxon>
        <taxon>Coleoptera</taxon>
        <taxon>Polyphaga</taxon>
        <taxon>Cucujiformia</taxon>
        <taxon>Chrysomeloidea</taxon>
        <taxon>Cerambycidae</taxon>
        <taxon>Lepturinae</taxon>
        <taxon>Rhagiini</taxon>
        <taxon>Rhamnusium</taxon>
    </lineage>
</organism>
<dbReference type="PANTHER" id="PTHR11079">
    <property type="entry name" value="CYTOSINE DEAMINASE FAMILY MEMBER"/>
    <property type="match status" value="1"/>
</dbReference>
<name>A0AAV8ZKY8_9CUCU</name>
<dbReference type="Gene3D" id="3.40.140.10">
    <property type="entry name" value="Cytidine Deaminase, domain 2"/>
    <property type="match status" value="1"/>
</dbReference>
<sequence length="192" mass="21322">MASTSEYTTPNDATIQLLDKASITLTETERSFMEKAFFYANEALAVQEVPVGCIFVYKGEIIALGRNTVNETRNATRHAEMNCIDQVNNYCKMNNLNLHSVFSDLCVYVTVEPCIMCAAALYDLRVKSVIFGCKNDRFGGQTVFDVSQVLKPVTVVKGGYRAEEAMNLLKEFYKGTNPSAPLCKVKVKGKKS</sequence>
<dbReference type="EMBL" id="JANEYF010001132">
    <property type="protein sequence ID" value="KAJ8965899.1"/>
    <property type="molecule type" value="Genomic_DNA"/>
</dbReference>
<feature type="domain" description="CMP/dCMP-type deaminase" evidence="2">
    <location>
        <begin position="27"/>
        <end position="143"/>
    </location>
</feature>
<dbReference type="InterPro" id="IPR002125">
    <property type="entry name" value="CMP_dCMP_dom"/>
</dbReference>
<dbReference type="Proteomes" id="UP001162156">
    <property type="component" value="Unassembled WGS sequence"/>
</dbReference>
<keyword evidence="1" id="KW-0378">Hydrolase</keyword>
<dbReference type="GO" id="GO:0052717">
    <property type="term" value="F:tRNA-specific adenosine-34 deaminase activity"/>
    <property type="evidence" value="ECO:0007669"/>
    <property type="project" value="UniProtKB-EC"/>
</dbReference>
<evidence type="ECO:0000259" key="2">
    <source>
        <dbReference type="PROSITE" id="PS51747"/>
    </source>
</evidence>
<evidence type="ECO:0000256" key="1">
    <source>
        <dbReference type="ARBA" id="ARBA00022801"/>
    </source>
</evidence>
<dbReference type="AlphaFoldDB" id="A0AAV8ZKY8"/>
<keyword evidence="4" id="KW-1185">Reference proteome</keyword>
<proteinExistence type="predicted"/>
<dbReference type="GO" id="GO:0005737">
    <property type="term" value="C:cytoplasm"/>
    <property type="evidence" value="ECO:0007669"/>
    <property type="project" value="TreeGrafter"/>
</dbReference>